<reference evidence="1 2" key="1">
    <citation type="submission" date="2022-08" db="EMBL/GenBank/DDBJ databases">
        <title>Reclassification of Massilia species as members of the genera Telluria, Duganella, Pseudoduganella, Mokoshia gen. nov. and Zemynaea gen. nov. using orthogonal and non-orthogonal genome-based approaches.</title>
        <authorList>
            <person name="Bowman J.P."/>
        </authorList>
    </citation>
    <scope>NUCLEOTIDE SEQUENCE [LARGE SCALE GENOMIC DNA]</scope>
    <source>
        <strain evidence="1 2">LMG 28164</strain>
    </source>
</reference>
<evidence type="ECO:0000313" key="1">
    <source>
        <dbReference type="EMBL" id="MCS0591389.1"/>
    </source>
</evidence>
<dbReference type="Proteomes" id="UP001205560">
    <property type="component" value="Unassembled WGS sequence"/>
</dbReference>
<evidence type="ECO:0000313" key="2">
    <source>
        <dbReference type="Proteomes" id="UP001205560"/>
    </source>
</evidence>
<organism evidence="1 2">
    <name type="scientific">Massilia norwichensis</name>
    <dbReference type="NCBI Taxonomy" id="1442366"/>
    <lineage>
        <taxon>Bacteria</taxon>
        <taxon>Pseudomonadati</taxon>
        <taxon>Pseudomonadota</taxon>
        <taxon>Betaproteobacteria</taxon>
        <taxon>Burkholderiales</taxon>
        <taxon>Oxalobacteraceae</taxon>
        <taxon>Telluria group</taxon>
        <taxon>Massilia</taxon>
    </lineage>
</organism>
<protein>
    <submittedName>
        <fullName evidence="1">Uncharacterized protein</fullName>
    </submittedName>
</protein>
<comment type="caution">
    <text evidence="1">The sequence shown here is derived from an EMBL/GenBank/DDBJ whole genome shotgun (WGS) entry which is preliminary data.</text>
</comment>
<keyword evidence="2" id="KW-1185">Reference proteome</keyword>
<proteinExistence type="predicted"/>
<sequence length="82" mass="9124">MESKDQRYLVQQNKLADGGTAAPVFAKVMRSKEGKFEGVSFIRNKEKATVMSLAEAEEAIRWATSKKPNAKEYATKIICLGQ</sequence>
<gene>
    <name evidence="1" type="ORF">NX782_19555</name>
</gene>
<dbReference type="RefSeq" id="WP_258847158.1">
    <property type="nucleotide sequence ID" value="NZ_JANUGX010000026.1"/>
</dbReference>
<name>A0ABT2AB29_9BURK</name>
<dbReference type="EMBL" id="JANUGX010000026">
    <property type="protein sequence ID" value="MCS0591389.1"/>
    <property type="molecule type" value="Genomic_DNA"/>
</dbReference>
<accession>A0ABT2AB29</accession>